<feature type="domain" description="DUF4371" evidence="1">
    <location>
        <begin position="70"/>
        <end position="225"/>
    </location>
</feature>
<dbReference type="InterPro" id="IPR025398">
    <property type="entry name" value="DUF4371"/>
</dbReference>
<comment type="caution">
    <text evidence="2">The sequence shown here is derived from an EMBL/GenBank/DDBJ whole genome shotgun (WGS) entry which is preliminary data.</text>
</comment>
<dbReference type="EMBL" id="VUJU01008743">
    <property type="protein sequence ID" value="KAF0726402.1"/>
    <property type="molecule type" value="Genomic_DNA"/>
</dbReference>
<dbReference type="OrthoDB" id="6598138at2759"/>
<dbReference type="PANTHER" id="PTHR45749:SF21">
    <property type="entry name" value="DUF4371 DOMAIN-CONTAINING PROTEIN"/>
    <property type="match status" value="1"/>
</dbReference>
<accession>A0A6G0WGW9</accession>
<evidence type="ECO:0000313" key="3">
    <source>
        <dbReference type="Proteomes" id="UP000478052"/>
    </source>
</evidence>
<dbReference type="PANTHER" id="PTHR45749">
    <property type="match status" value="1"/>
</dbReference>
<organism evidence="2 3">
    <name type="scientific">Aphis craccivora</name>
    <name type="common">Cowpea aphid</name>
    <dbReference type="NCBI Taxonomy" id="307492"/>
    <lineage>
        <taxon>Eukaryota</taxon>
        <taxon>Metazoa</taxon>
        <taxon>Ecdysozoa</taxon>
        <taxon>Arthropoda</taxon>
        <taxon>Hexapoda</taxon>
        <taxon>Insecta</taxon>
        <taxon>Pterygota</taxon>
        <taxon>Neoptera</taxon>
        <taxon>Paraneoptera</taxon>
        <taxon>Hemiptera</taxon>
        <taxon>Sternorrhyncha</taxon>
        <taxon>Aphidomorpha</taxon>
        <taxon>Aphidoidea</taxon>
        <taxon>Aphididae</taxon>
        <taxon>Aphidini</taxon>
        <taxon>Aphis</taxon>
        <taxon>Aphis</taxon>
    </lineage>
</organism>
<reference evidence="2 3" key="1">
    <citation type="submission" date="2019-08" db="EMBL/GenBank/DDBJ databases">
        <title>Whole genome of Aphis craccivora.</title>
        <authorList>
            <person name="Voronova N.V."/>
            <person name="Shulinski R.S."/>
            <person name="Bandarenka Y.V."/>
            <person name="Zhorov D.G."/>
            <person name="Warner D."/>
        </authorList>
    </citation>
    <scope>NUCLEOTIDE SEQUENCE [LARGE SCALE GENOMIC DNA]</scope>
    <source>
        <strain evidence="2">180601</strain>
        <tissue evidence="2">Whole Body</tissue>
    </source>
</reference>
<evidence type="ECO:0000313" key="2">
    <source>
        <dbReference type="EMBL" id="KAF0726402.1"/>
    </source>
</evidence>
<feature type="non-terminal residue" evidence="2">
    <location>
        <position position="270"/>
    </location>
</feature>
<gene>
    <name evidence="2" type="ORF">FWK35_00015509</name>
</gene>
<proteinExistence type="predicted"/>
<dbReference type="Pfam" id="PF14291">
    <property type="entry name" value="DUF4371"/>
    <property type="match status" value="1"/>
</dbReference>
<name>A0A6G0WGW9_APHCR</name>
<sequence length="270" mass="30318">MFIAFQDHTKSAYHEMSVLKSQQFLSILFDHKQPSIIERIDTDRLAKVKENIKRLVPIIQCILLCGREEIPLRGHLDFGKIVIDDINSREGKFRAILKYRAIGDEHLKNVLEGCGKRNKYTSPIIQNQIIEACNKIILKQIVDKVNSSKCFLILADETTDVATKEQLSISVRYVDNDNILHEYFLQFFEINSLTGSSLASSLLDGLNACSQGYDGASNMAGKFTGIQALSKGTIPNLYIHCSAHSFNLAVCTSSDIKSVRNCLGIVERLY</sequence>
<dbReference type="AlphaFoldDB" id="A0A6G0WGW9"/>
<protein>
    <submittedName>
        <fullName evidence="2">52 kDa repressor of the inhibitor of the protein kinase-like isoform X1</fullName>
    </submittedName>
</protein>
<evidence type="ECO:0000259" key="1">
    <source>
        <dbReference type="Pfam" id="PF14291"/>
    </source>
</evidence>
<keyword evidence="3" id="KW-1185">Reference proteome</keyword>
<dbReference type="Proteomes" id="UP000478052">
    <property type="component" value="Unassembled WGS sequence"/>
</dbReference>